<keyword evidence="5 6" id="KW-0449">Lipoprotein</keyword>
<dbReference type="AlphaFoldDB" id="A0A4R6UMA4"/>
<dbReference type="OrthoDB" id="5298094at2"/>
<accession>A0A4R6UMA4</accession>
<gene>
    <name evidence="6" type="primary">lptE</name>
    <name evidence="7" type="ORF">DFR43_103108</name>
</gene>
<reference evidence="7 8" key="1">
    <citation type="submission" date="2019-03" db="EMBL/GenBank/DDBJ databases">
        <title>Genomic Encyclopedia of Type Strains, Phase IV (KMG-IV): sequencing the most valuable type-strain genomes for metagenomic binning, comparative biology and taxonomic classification.</title>
        <authorList>
            <person name="Goeker M."/>
        </authorList>
    </citation>
    <scope>NUCLEOTIDE SEQUENCE [LARGE SCALE GENOMIC DNA]</scope>
    <source>
        <strain evidence="7 8">DSM 19605</strain>
    </source>
</reference>
<keyword evidence="3 6" id="KW-0564">Palmitate</keyword>
<dbReference type="InterPro" id="IPR007485">
    <property type="entry name" value="LPS_assembly_LptE"/>
</dbReference>
<evidence type="ECO:0000256" key="4">
    <source>
        <dbReference type="ARBA" id="ARBA00023237"/>
    </source>
</evidence>
<evidence type="ECO:0000313" key="8">
    <source>
        <dbReference type="Proteomes" id="UP000295510"/>
    </source>
</evidence>
<comment type="similarity">
    <text evidence="6">Belongs to the LptE lipoprotein family.</text>
</comment>
<dbReference type="GO" id="GO:1990351">
    <property type="term" value="C:transporter complex"/>
    <property type="evidence" value="ECO:0007669"/>
    <property type="project" value="TreeGrafter"/>
</dbReference>
<comment type="function">
    <text evidence="6">Together with LptD, is involved in the assembly of lipopolysaccharide (LPS) at the surface of the outer membrane. Required for the proper assembly of LptD. Binds LPS and may serve as the LPS recognition site at the outer membrane.</text>
</comment>
<dbReference type="RefSeq" id="WP_133595964.1">
    <property type="nucleotide sequence ID" value="NZ_SNYL01000003.1"/>
</dbReference>
<keyword evidence="4 6" id="KW-0998">Cell outer membrane</keyword>
<dbReference type="EMBL" id="SNYL01000003">
    <property type="protein sequence ID" value="TDQ44364.1"/>
    <property type="molecule type" value="Genomic_DNA"/>
</dbReference>
<keyword evidence="2 6" id="KW-0472">Membrane</keyword>
<evidence type="ECO:0000256" key="5">
    <source>
        <dbReference type="ARBA" id="ARBA00023288"/>
    </source>
</evidence>
<dbReference type="Proteomes" id="UP000295510">
    <property type="component" value="Unassembled WGS sequence"/>
</dbReference>
<sequence length="180" mass="20208">MRRLPSCDHERRRVWLQGLCVVGAASLLSACGFRLRGSHTSLAFERVWINSPAETDTLRRLAAQLQGSGVAVRWSAPGPQDAPVDVVLDVAQDQRERVVVGTTAAGQVRELVLRQRVRFRLRTPAGRELIPDTELVQERELSFTETQVLGKETEEALLYRDIEQAIVRQWMARLAAVRLG</sequence>
<evidence type="ECO:0000256" key="3">
    <source>
        <dbReference type="ARBA" id="ARBA00023139"/>
    </source>
</evidence>
<evidence type="ECO:0000256" key="1">
    <source>
        <dbReference type="ARBA" id="ARBA00022729"/>
    </source>
</evidence>
<comment type="subunit">
    <text evidence="6">Component of the lipopolysaccharide transport and assembly complex. Interacts with LptD.</text>
</comment>
<evidence type="ECO:0000256" key="6">
    <source>
        <dbReference type="HAMAP-Rule" id="MF_01186"/>
    </source>
</evidence>
<comment type="caution">
    <text evidence="7">The sequence shown here is derived from an EMBL/GenBank/DDBJ whole genome shotgun (WGS) entry which is preliminary data.</text>
</comment>
<organism evidence="7 8">
    <name type="scientific">Tepidicella xavieri</name>
    <dbReference type="NCBI Taxonomy" id="360241"/>
    <lineage>
        <taxon>Bacteria</taxon>
        <taxon>Pseudomonadati</taxon>
        <taxon>Pseudomonadota</taxon>
        <taxon>Betaproteobacteria</taxon>
        <taxon>Burkholderiales</taxon>
        <taxon>Tepidicella</taxon>
    </lineage>
</organism>
<dbReference type="Pfam" id="PF04390">
    <property type="entry name" value="LptE"/>
    <property type="match status" value="1"/>
</dbReference>
<dbReference type="Gene3D" id="3.30.160.150">
    <property type="entry name" value="Lipoprotein like domain"/>
    <property type="match status" value="1"/>
</dbReference>
<proteinExistence type="inferred from homology"/>
<keyword evidence="8" id="KW-1185">Reference proteome</keyword>
<dbReference type="GO" id="GO:0015920">
    <property type="term" value="P:lipopolysaccharide transport"/>
    <property type="evidence" value="ECO:0007669"/>
    <property type="project" value="TreeGrafter"/>
</dbReference>
<keyword evidence="1 6" id="KW-0732">Signal</keyword>
<dbReference type="PANTHER" id="PTHR38098:SF1">
    <property type="entry name" value="LPS-ASSEMBLY LIPOPROTEIN LPTE"/>
    <property type="match status" value="1"/>
</dbReference>
<dbReference type="GO" id="GO:0009279">
    <property type="term" value="C:cell outer membrane"/>
    <property type="evidence" value="ECO:0007669"/>
    <property type="project" value="UniProtKB-SubCell"/>
</dbReference>
<dbReference type="GO" id="GO:0043165">
    <property type="term" value="P:Gram-negative-bacterium-type cell outer membrane assembly"/>
    <property type="evidence" value="ECO:0007669"/>
    <property type="project" value="UniProtKB-UniRule"/>
</dbReference>
<evidence type="ECO:0000313" key="7">
    <source>
        <dbReference type="EMBL" id="TDQ44364.1"/>
    </source>
</evidence>
<dbReference type="HAMAP" id="MF_01186">
    <property type="entry name" value="LPS_assembly_LptE"/>
    <property type="match status" value="1"/>
</dbReference>
<comment type="subcellular location">
    <subcellularLocation>
        <location evidence="6">Cell outer membrane</location>
        <topology evidence="6">Lipid-anchor</topology>
    </subcellularLocation>
</comment>
<protein>
    <recommendedName>
        <fullName evidence="6">LPS-assembly lipoprotein LptE</fullName>
    </recommendedName>
</protein>
<dbReference type="GO" id="GO:0001530">
    <property type="term" value="F:lipopolysaccharide binding"/>
    <property type="evidence" value="ECO:0007669"/>
    <property type="project" value="TreeGrafter"/>
</dbReference>
<dbReference type="PANTHER" id="PTHR38098">
    <property type="entry name" value="LPS-ASSEMBLY LIPOPROTEIN LPTE"/>
    <property type="match status" value="1"/>
</dbReference>
<dbReference type="PROSITE" id="PS51257">
    <property type="entry name" value="PROKAR_LIPOPROTEIN"/>
    <property type="match status" value="1"/>
</dbReference>
<name>A0A4R6UMA4_9BURK</name>
<evidence type="ECO:0000256" key="2">
    <source>
        <dbReference type="ARBA" id="ARBA00023136"/>
    </source>
</evidence>